<dbReference type="Proteomes" id="UP000075398">
    <property type="component" value="Unassembled WGS sequence"/>
</dbReference>
<gene>
    <name evidence="1" type="ORF">AMQ22_02080</name>
</gene>
<comment type="caution">
    <text evidence="1">The sequence shown here is derived from an EMBL/GenBank/DDBJ whole genome shotgun (WGS) entry which is preliminary data.</text>
</comment>
<dbReference type="AlphaFoldDB" id="A0A150IP23"/>
<proteinExistence type="predicted"/>
<dbReference type="EMBL" id="LNGC01000179">
    <property type="protein sequence ID" value="KYC46690.1"/>
    <property type="molecule type" value="Genomic_DNA"/>
</dbReference>
<evidence type="ECO:0000313" key="1">
    <source>
        <dbReference type="EMBL" id="KYC46690.1"/>
    </source>
</evidence>
<sequence>MNVLERFDKLEHDLKQHPYLQINRVEGRHCIDIKPQKDETGEYSFSAILTLECLQNRLDSYGLPGLVVGDPTRFKRNLYELRVCIEQPQYQKVLSDKIKEHV</sequence>
<name>A0A150IP23_9EURY</name>
<organism evidence="1 2">
    <name type="scientific">Candidatus Methanofastidiosum methylothiophilum</name>
    <dbReference type="NCBI Taxonomy" id="1705564"/>
    <lineage>
        <taxon>Archaea</taxon>
        <taxon>Methanobacteriati</taxon>
        <taxon>Methanobacteriota</taxon>
        <taxon>Stenosarchaea group</taxon>
        <taxon>Candidatus Methanofastidiosia</taxon>
        <taxon>Candidatus Methanofastidiosales</taxon>
        <taxon>Candidatus Methanofastidiosaceae</taxon>
        <taxon>Candidatus Methanofastidiosum</taxon>
    </lineage>
</organism>
<reference evidence="1 2" key="1">
    <citation type="journal article" date="2016" name="ISME J.">
        <title>Chasing the elusive Euryarchaeota class WSA2: genomes reveal a uniquely fastidious methyl-reducing methanogen.</title>
        <authorList>
            <person name="Nobu M.K."/>
            <person name="Narihiro T."/>
            <person name="Kuroda K."/>
            <person name="Mei R."/>
            <person name="Liu W.T."/>
        </authorList>
    </citation>
    <scope>NUCLEOTIDE SEQUENCE [LARGE SCALE GENOMIC DNA]</scope>
    <source>
        <strain evidence="1">U1lsi0528_Bin055</strain>
    </source>
</reference>
<protein>
    <submittedName>
        <fullName evidence="1">Uncharacterized protein</fullName>
    </submittedName>
</protein>
<evidence type="ECO:0000313" key="2">
    <source>
        <dbReference type="Proteomes" id="UP000075398"/>
    </source>
</evidence>
<accession>A0A150IP23</accession>